<dbReference type="Proteomes" id="UP000307956">
    <property type="component" value="Unassembled WGS sequence"/>
</dbReference>
<dbReference type="InterPro" id="IPR011006">
    <property type="entry name" value="CheY-like_superfamily"/>
</dbReference>
<dbReference type="GO" id="GO:0000160">
    <property type="term" value="P:phosphorelay signal transduction system"/>
    <property type="evidence" value="ECO:0007669"/>
    <property type="project" value="InterPro"/>
</dbReference>
<dbReference type="Gene3D" id="3.40.50.2300">
    <property type="match status" value="1"/>
</dbReference>
<dbReference type="GO" id="GO:0008081">
    <property type="term" value="F:phosphoric diester hydrolase activity"/>
    <property type="evidence" value="ECO:0007669"/>
    <property type="project" value="UniProtKB-ARBA"/>
</dbReference>
<dbReference type="PROSITE" id="PS50110">
    <property type="entry name" value="RESPONSE_REGULATORY"/>
    <property type="match status" value="1"/>
</dbReference>
<dbReference type="CDD" id="cd17551">
    <property type="entry name" value="REC_RpfG-like"/>
    <property type="match status" value="1"/>
</dbReference>
<protein>
    <submittedName>
        <fullName evidence="4">Response regulator</fullName>
    </submittedName>
</protein>
<feature type="domain" description="HD-GYP" evidence="3">
    <location>
        <begin position="152"/>
        <end position="349"/>
    </location>
</feature>
<dbReference type="InterPro" id="IPR003607">
    <property type="entry name" value="HD/PDEase_dom"/>
</dbReference>
<dbReference type="InterPro" id="IPR001789">
    <property type="entry name" value="Sig_transdc_resp-reg_receiver"/>
</dbReference>
<name>A0A4V3WBZ8_9RHOO</name>
<dbReference type="OrthoDB" id="9763857at2"/>
<dbReference type="InterPro" id="IPR037522">
    <property type="entry name" value="HD_GYP_dom"/>
</dbReference>
<dbReference type="PANTHER" id="PTHR45228">
    <property type="entry name" value="CYCLIC DI-GMP PHOSPHODIESTERASE TM_0186-RELATED"/>
    <property type="match status" value="1"/>
</dbReference>
<evidence type="ECO:0000256" key="1">
    <source>
        <dbReference type="PROSITE-ProRule" id="PRU00169"/>
    </source>
</evidence>
<keyword evidence="5" id="KW-1185">Reference proteome</keyword>
<dbReference type="Pfam" id="PF00072">
    <property type="entry name" value="Response_reg"/>
    <property type="match status" value="1"/>
</dbReference>
<dbReference type="SUPFAM" id="SSF52172">
    <property type="entry name" value="CheY-like"/>
    <property type="match status" value="1"/>
</dbReference>
<dbReference type="InterPro" id="IPR052020">
    <property type="entry name" value="Cyclic_di-GMP/3'3'-cGAMP_PDE"/>
</dbReference>
<evidence type="ECO:0000259" key="2">
    <source>
        <dbReference type="PROSITE" id="PS50110"/>
    </source>
</evidence>
<dbReference type="Pfam" id="PF13487">
    <property type="entry name" value="HD_5"/>
    <property type="match status" value="1"/>
</dbReference>
<dbReference type="SMART" id="SM00448">
    <property type="entry name" value="REC"/>
    <property type="match status" value="1"/>
</dbReference>
<dbReference type="RefSeq" id="WP_136383095.1">
    <property type="nucleotide sequence ID" value="NZ_SSOD01000001.1"/>
</dbReference>
<accession>A0A4V3WBZ8</accession>
<reference evidence="4 5" key="1">
    <citation type="submission" date="2019-04" db="EMBL/GenBank/DDBJ databases">
        <title>Azoarcus rhizosphaerae sp. nov. isolated from rhizosphere of Ficus religiosa.</title>
        <authorList>
            <person name="Lin S.-Y."/>
            <person name="Hameed A."/>
            <person name="Hsu Y.-H."/>
            <person name="Young C.-C."/>
        </authorList>
    </citation>
    <scope>NUCLEOTIDE SEQUENCE [LARGE SCALE GENOMIC DNA]</scope>
    <source>
        <strain evidence="4 5">CC-YHH848</strain>
    </source>
</reference>
<dbReference type="PROSITE" id="PS51832">
    <property type="entry name" value="HD_GYP"/>
    <property type="match status" value="1"/>
</dbReference>
<dbReference type="SMART" id="SM00471">
    <property type="entry name" value="HDc"/>
    <property type="match status" value="1"/>
</dbReference>
<evidence type="ECO:0000313" key="5">
    <source>
        <dbReference type="Proteomes" id="UP000307956"/>
    </source>
</evidence>
<dbReference type="Gene3D" id="1.10.3210.10">
    <property type="entry name" value="Hypothetical protein af1432"/>
    <property type="match status" value="1"/>
</dbReference>
<feature type="modified residue" description="4-aspartylphosphate" evidence="1">
    <location>
        <position position="58"/>
    </location>
</feature>
<comment type="caution">
    <text evidence="4">The sequence shown here is derived from an EMBL/GenBank/DDBJ whole genome shotgun (WGS) entry which is preliminary data.</text>
</comment>
<evidence type="ECO:0000259" key="3">
    <source>
        <dbReference type="PROSITE" id="PS51832"/>
    </source>
</evidence>
<dbReference type="CDD" id="cd00077">
    <property type="entry name" value="HDc"/>
    <property type="match status" value="1"/>
</dbReference>
<dbReference type="AlphaFoldDB" id="A0A4V3WBZ8"/>
<dbReference type="EMBL" id="SSOD01000001">
    <property type="protein sequence ID" value="THF65202.1"/>
    <property type="molecule type" value="Genomic_DNA"/>
</dbReference>
<evidence type="ECO:0000313" key="4">
    <source>
        <dbReference type="EMBL" id="THF65202.1"/>
    </source>
</evidence>
<proteinExistence type="predicted"/>
<dbReference type="PANTHER" id="PTHR45228:SF1">
    <property type="entry name" value="CYCLIC DI-GMP PHOSPHODIESTERASE TM_0186"/>
    <property type="match status" value="1"/>
</dbReference>
<feature type="domain" description="Response regulatory" evidence="2">
    <location>
        <begin position="8"/>
        <end position="125"/>
    </location>
</feature>
<gene>
    <name evidence="4" type="ORF">E6O51_00960</name>
</gene>
<dbReference type="SUPFAM" id="SSF109604">
    <property type="entry name" value="HD-domain/PDEase-like"/>
    <property type="match status" value="1"/>
</dbReference>
<organism evidence="4 5">
    <name type="scientific">Pseudothauera rhizosphaerae</name>
    <dbReference type="NCBI Taxonomy" id="2565932"/>
    <lineage>
        <taxon>Bacteria</taxon>
        <taxon>Pseudomonadati</taxon>
        <taxon>Pseudomonadota</taxon>
        <taxon>Betaproteobacteria</taxon>
        <taxon>Rhodocyclales</taxon>
        <taxon>Zoogloeaceae</taxon>
        <taxon>Pseudothauera</taxon>
    </lineage>
</organism>
<keyword evidence="1" id="KW-0597">Phosphoprotein</keyword>
<sequence>MSTPDDSPILIVDDEPANLKLLDKLLSGQGYTRLSCVEDPREVLPLYLRQRPDLILLDINMPHLDGYQVMEQLRALEDPLLPPIVILTAEHGRGHLLKALAAGARDYLSKPFDRTELLMRVRNLLDARRAHRSTHEQKAFLEEMVHLRTEEVVATRLQIVQRLGRAAEYRDNETGQHILRMSNIAALLAGRLGWEGAEVELMLHASPMHDIGKIGIPDAVLLKPGKLDGEEWEIMKRHAVIGAELLAGDDSSLLRMAREIALGHHEKWDGSGYPGGLAGIGIPHSARIAAVADVFDALTSARPYKEAWSVERAVAHMRDQAGQHFDPDVIEAFLSSLEEVQHIRERYREPG</sequence>